<evidence type="ECO:0000256" key="2">
    <source>
        <dbReference type="ARBA" id="ARBA00013064"/>
    </source>
</evidence>
<keyword evidence="8" id="KW-1185">Reference proteome</keyword>
<accession>A0A2Y8ZR66</accession>
<dbReference type="Gene3D" id="3.40.50.2300">
    <property type="match status" value="1"/>
</dbReference>
<feature type="domain" description="Phosphotyrosine protein phosphatase I" evidence="6">
    <location>
        <begin position="5"/>
        <end position="150"/>
    </location>
</feature>
<dbReference type="CDD" id="cd16343">
    <property type="entry name" value="LMWPTP"/>
    <property type="match status" value="1"/>
</dbReference>
<keyword evidence="4" id="KW-0904">Protein phosphatase</keyword>
<dbReference type="RefSeq" id="WP_109684549.1">
    <property type="nucleotide sequence ID" value="NZ_QGDN01000001.1"/>
</dbReference>
<keyword evidence="3" id="KW-0378">Hydrolase</keyword>
<evidence type="ECO:0000313" key="7">
    <source>
        <dbReference type="EMBL" id="SSA33916.1"/>
    </source>
</evidence>
<proteinExistence type="inferred from homology"/>
<dbReference type="Proteomes" id="UP000250028">
    <property type="component" value="Unassembled WGS sequence"/>
</dbReference>
<feature type="active site" description="Nucleophile" evidence="5">
    <location>
        <position position="11"/>
    </location>
</feature>
<gene>
    <name evidence="7" type="ORF">SAMN04489750_1213</name>
</gene>
<dbReference type="GO" id="GO:0004725">
    <property type="term" value="F:protein tyrosine phosphatase activity"/>
    <property type="evidence" value="ECO:0007669"/>
    <property type="project" value="UniProtKB-EC"/>
</dbReference>
<evidence type="ECO:0000256" key="3">
    <source>
        <dbReference type="ARBA" id="ARBA00022801"/>
    </source>
</evidence>
<sequence length="156" mass="16699">MPDPLRIVFVCTGNICRSPIGEKVLQRELDDAGLGDAATVTSAGTGPWHEGEPADPRAADVLAAAGYSNTHTAHQVTDEDLTADLLVALDGGHARELRRLGAPADRVRLLRSFDPDADSPDVPDPYYDGPAEFRDVLAMVEAATPGVVQWVRDQSR</sequence>
<dbReference type="InterPro" id="IPR050438">
    <property type="entry name" value="LMW_PTPase"/>
</dbReference>
<evidence type="ECO:0000256" key="4">
    <source>
        <dbReference type="ARBA" id="ARBA00022912"/>
    </source>
</evidence>
<protein>
    <recommendedName>
        <fullName evidence="2">protein-tyrosine-phosphatase</fullName>
        <ecNumber evidence="2">3.1.3.48</ecNumber>
    </recommendedName>
</protein>
<dbReference type="PANTHER" id="PTHR11717">
    <property type="entry name" value="LOW MOLECULAR WEIGHT PROTEIN TYROSINE PHOSPHATASE"/>
    <property type="match status" value="1"/>
</dbReference>
<organism evidence="7 8">
    <name type="scientific">Branchiibius hedensis</name>
    <dbReference type="NCBI Taxonomy" id="672460"/>
    <lineage>
        <taxon>Bacteria</taxon>
        <taxon>Bacillati</taxon>
        <taxon>Actinomycetota</taxon>
        <taxon>Actinomycetes</taxon>
        <taxon>Micrococcales</taxon>
        <taxon>Dermacoccaceae</taxon>
        <taxon>Branchiibius</taxon>
    </lineage>
</organism>
<feature type="active site" evidence="5">
    <location>
        <position position="17"/>
    </location>
</feature>
<comment type="similarity">
    <text evidence="1">Belongs to the low molecular weight phosphotyrosine protein phosphatase family.</text>
</comment>
<name>A0A2Y8ZR66_9MICO</name>
<evidence type="ECO:0000259" key="6">
    <source>
        <dbReference type="SMART" id="SM00226"/>
    </source>
</evidence>
<dbReference type="OrthoDB" id="9784339at2"/>
<dbReference type="EC" id="3.1.3.48" evidence="2"/>
<dbReference type="PRINTS" id="PR00719">
    <property type="entry name" value="LMWPTPASE"/>
</dbReference>
<dbReference type="InterPro" id="IPR023485">
    <property type="entry name" value="Ptyr_pPase"/>
</dbReference>
<evidence type="ECO:0000313" key="8">
    <source>
        <dbReference type="Proteomes" id="UP000250028"/>
    </source>
</evidence>
<dbReference type="InterPro" id="IPR017867">
    <property type="entry name" value="Tyr_phospatase_low_mol_wt"/>
</dbReference>
<evidence type="ECO:0000256" key="1">
    <source>
        <dbReference type="ARBA" id="ARBA00011063"/>
    </source>
</evidence>
<dbReference type="EMBL" id="UESZ01000001">
    <property type="protein sequence ID" value="SSA33916.1"/>
    <property type="molecule type" value="Genomic_DNA"/>
</dbReference>
<reference evidence="8" key="1">
    <citation type="submission" date="2016-10" db="EMBL/GenBank/DDBJ databases">
        <authorList>
            <person name="Varghese N."/>
            <person name="Submissions S."/>
        </authorList>
    </citation>
    <scope>NUCLEOTIDE SEQUENCE [LARGE SCALE GENOMIC DNA]</scope>
    <source>
        <strain evidence="8">DSM 22951</strain>
    </source>
</reference>
<dbReference type="AlphaFoldDB" id="A0A2Y8ZR66"/>
<dbReference type="SUPFAM" id="SSF52788">
    <property type="entry name" value="Phosphotyrosine protein phosphatases I"/>
    <property type="match status" value="1"/>
</dbReference>
<dbReference type="SMART" id="SM00226">
    <property type="entry name" value="LMWPc"/>
    <property type="match status" value="1"/>
</dbReference>
<evidence type="ECO:0000256" key="5">
    <source>
        <dbReference type="PIRSR" id="PIRSR617867-1"/>
    </source>
</evidence>
<dbReference type="PANTHER" id="PTHR11717:SF7">
    <property type="entry name" value="LOW MOLECULAR WEIGHT PHOSPHOTYROSINE PROTEIN PHOSPHATASE"/>
    <property type="match status" value="1"/>
</dbReference>
<dbReference type="Pfam" id="PF01451">
    <property type="entry name" value="LMWPc"/>
    <property type="match status" value="1"/>
</dbReference>
<feature type="active site" description="Proton donor" evidence="5">
    <location>
        <position position="124"/>
    </location>
</feature>
<dbReference type="InterPro" id="IPR036196">
    <property type="entry name" value="Ptyr_pPase_sf"/>
</dbReference>